<reference evidence="1 2" key="2">
    <citation type="journal article" date="2013" name="J. Biotechnol.">
        <title>Complete genome sequence of the kirromycin producer Streptomyces collinus Tu 365 consisting of a linear chromosome and two linear plasmids.</title>
        <authorList>
            <person name="Ruckert C."/>
            <person name="Szczepanowski R."/>
            <person name="Albersmeier A."/>
            <person name="Goesmann A."/>
            <person name="Iftime D."/>
            <person name="Musiol E.M."/>
            <person name="Blin K."/>
            <person name="Wohlleben W."/>
            <person name="Puhler A."/>
            <person name="Kalinowski J."/>
            <person name="Weber T."/>
        </authorList>
    </citation>
    <scope>NUCLEOTIDE SEQUENCE [LARGE SCALE GENOMIC DNA]</scope>
    <source>
        <strain evidence="2">DSM 40733 / Tue 365</strain>
    </source>
</reference>
<protein>
    <submittedName>
        <fullName evidence="1">Uncharacterized protein</fullName>
    </submittedName>
</protein>
<dbReference type="RefSeq" id="WP_020939889.1">
    <property type="nucleotide sequence ID" value="NC_021985.1"/>
</dbReference>
<dbReference type="EMBL" id="CP006259">
    <property type="protein sequence ID" value="AGS69415.1"/>
    <property type="molecule type" value="Genomic_DNA"/>
</dbReference>
<dbReference type="STRING" id="1214242.B446_12985"/>
<reference evidence="2" key="1">
    <citation type="submission" date="2012-10" db="EMBL/GenBank/DDBJ databases">
        <title>The complete genome sequence of Streptomyces collinus Tu 365.</title>
        <authorList>
            <person name="Ruckert C."/>
            <person name="Szczepanowski R."/>
            <person name="Goesmann A."/>
            <person name="Pross E.K."/>
            <person name="Musiol E.M."/>
            <person name="Blin K."/>
            <person name="Wohlleben W."/>
            <person name="Puhler A."/>
            <person name="Weber T."/>
            <person name="Kalinowski J."/>
        </authorList>
    </citation>
    <scope>NUCLEOTIDE SEQUENCE [LARGE SCALE GENOMIC DNA]</scope>
    <source>
        <strain evidence="2">DSM 40733 / Tue 365</strain>
    </source>
</reference>
<dbReference type="PATRIC" id="fig|1214242.5.peg.2663"/>
<proteinExistence type="predicted"/>
<accession>S5VM14</accession>
<dbReference type="Proteomes" id="UP000015423">
    <property type="component" value="Chromosome"/>
</dbReference>
<name>S5VM14_STRC3</name>
<dbReference type="HOGENOM" id="CLU_1843933_0_0_11"/>
<evidence type="ECO:0000313" key="2">
    <source>
        <dbReference type="Proteomes" id="UP000015423"/>
    </source>
</evidence>
<sequence>MRIQILDLSPSTTTGAAPAVAFSGACGRAWARWRGLEMPEVGDFADVEVDIPDEITSWAVADGPALVASGAPGAPVRIRGSVEAADEDSVLAVRVGADMLLVEVAGSGAFLLPGHAGKPRLGDSIEFTTPWIEVHPYSI</sequence>
<gene>
    <name evidence="1" type="ORF">B446_12985</name>
</gene>
<organism evidence="1 2">
    <name type="scientific">Streptomyces collinus (strain DSM 40733 / Tue 365)</name>
    <dbReference type="NCBI Taxonomy" id="1214242"/>
    <lineage>
        <taxon>Bacteria</taxon>
        <taxon>Bacillati</taxon>
        <taxon>Actinomycetota</taxon>
        <taxon>Actinomycetes</taxon>
        <taxon>Kitasatosporales</taxon>
        <taxon>Streptomycetaceae</taxon>
        <taxon>Streptomyces</taxon>
    </lineage>
</organism>
<keyword evidence="2" id="KW-1185">Reference proteome</keyword>
<dbReference type="KEGG" id="sci:B446_12985"/>
<dbReference type="PROSITE" id="PS51257">
    <property type="entry name" value="PROKAR_LIPOPROTEIN"/>
    <property type="match status" value="1"/>
</dbReference>
<evidence type="ECO:0000313" key="1">
    <source>
        <dbReference type="EMBL" id="AGS69415.1"/>
    </source>
</evidence>
<dbReference type="AlphaFoldDB" id="S5VM14"/>